<protein>
    <submittedName>
        <fullName evidence="2">Uncharacterized protein</fullName>
    </submittedName>
</protein>
<keyword evidence="1" id="KW-1133">Transmembrane helix</keyword>
<accession>T1DUE3</accession>
<sequence length="99" mass="11564">FSLFVTPFVFVFKFLCLSPFFVILLLTIRVFFLCCHYSIVFSPNGLLTCHLVILFALIHFHCLLALLPLSPAHALYNSLCSVFLCCLCLTYYHFRYYHL</sequence>
<keyword evidence="1" id="KW-0472">Membrane</keyword>
<feature type="transmembrane region" description="Helical" evidence="1">
    <location>
        <begin position="75"/>
        <end position="94"/>
    </location>
</feature>
<dbReference type="EMBL" id="GAMD01000154">
    <property type="protein sequence ID" value="JAB01437.1"/>
    <property type="molecule type" value="mRNA"/>
</dbReference>
<evidence type="ECO:0000313" key="2">
    <source>
        <dbReference type="EMBL" id="JAB01437.1"/>
    </source>
</evidence>
<dbReference type="AlphaFoldDB" id="T1DUE3"/>
<keyword evidence="1" id="KW-0812">Transmembrane</keyword>
<name>T1DUE3_ANOAQ</name>
<proteinExistence type="evidence at transcript level"/>
<feature type="non-terminal residue" evidence="2">
    <location>
        <position position="1"/>
    </location>
</feature>
<feature type="transmembrane region" description="Helical" evidence="1">
    <location>
        <begin position="12"/>
        <end position="34"/>
    </location>
</feature>
<organism evidence="2">
    <name type="scientific">Anopheles aquasalis</name>
    <name type="common">Malaria mosquito</name>
    <dbReference type="NCBI Taxonomy" id="42839"/>
    <lineage>
        <taxon>Eukaryota</taxon>
        <taxon>Metazoa</taxon>
        <taxon>Ecdysozoa</taxon>
        <taxon>Arthropoda</taxon>
        <taxon>Hexapoda</taxon>
        <taxon>Insecta</taxon>
        <taxon>Pterygota</taxon>
        <taxon>Neoptera</taxon>
        <taxon>Endopterygota</taxon>
        <taxon>Diptera</taxon>
        <taxon>Nematocera</taxon>
        <taxon>Culicoidea</taxon>
        <taxon>Culicidae</taxon>
        <taxon>Anophelinae</taxon>
        <taxon>Anopheles</taxon>
    </lineage>
</organism>
<reference evidence="2" key="1">
    <citation type="submission" date="2013-07" db="EMBL/GenBank/DDBJ databases">
        <title>Transcriptome sequencing and developmental regulation of gene expression in Anopheles aquasalis.</title>
        <authorList>
            <consortium name="Brazilian Malaria Network (MCT/CNPq/MS/SCTIE/DECIT/PRONEX 555648/2009-5) and Research Network on Bioactive Molecules from Arthropod Vectors (NAP-MOBIARVE"/>
            <consortium name="University of Sao Paulo)"/>
            <person name="Marinotti O."/>
            <person name="Ribeiro J.M.C."/>
            <person name="Costa-da-Silva A.L."/>
            <person name="Silva M.C.P."/>
            <person name="Lopes A.R."/>
            <person name="Barros M.S."/>
            <person name="Sa-Nunes A."/>
            <person name="Konjin B.B."/>
            <person name="Carvalho E."/>
            <person name="Suesdek L."/>
            <person name="Silva-Neto M.A.C."/>
            <person name="Capurro M.L."/>
        </authorList>
    </citation>
    <scope>NUCLEOTIDE SEQUENCE</scope>
    <source>
        <tissue evidence="2">Whole body</tissue>
    </source>
</reference>
<feature type="transmembrane region" description="Helical" evidence="1">
    <location>
        <begin position="46"/>
        <end position="69"/>
    </location>
</feature>
<evidence type="ECO:0000256" key="1">
    <source>
        <dbReference type="SAM" id="Phobius"/>
    </source>
</evidence>